<dbReference type="RefSeq" id="WP_086782845.1">
    <property type="nucleotide sequence ID" value="NZ_JAGIOO010000001.1"/>
</dbReference>
<keyword evidence="1" id="KW-0596">Phosphopantetheine</keyword>
<evidence type="ECO:0000256" key="2">
    <source>
        <dbReference type="ARBA" id="ARBA00022553"/>
    </source>
</evidence>
<organism evidence="4 5">
    <name type="scientific">Crossiella equi</name>
    <dbReference type="NCBI Taxonomy" id="130796"/>
    <lineage>
        <taxon>Bacteria</taxon>
        <taxon>Bacillati</taxon>
        <taxon>Actinomycetota</taxon>
        <taxon>Actinomycetes</taxon>
        <taxon>Pseudonocardiales</taxon>
        <taxon>Pseudonocardiaceae</taxon>
        <taxon>Crossiella</taxon>
    </lineage>
</organism>
<dbReference type="Gene3D" id="1.10.1200.10">
    <property type="entry name" value="ACP-like"/>
    <property type="match status" value="1"/>
</dbReference>
<sequence length="86" mass="9386">MSTAVQAEETIVTVLAKLLFLETGDIKREEVFTVIGLDSILAVEFVDHLRTEFYPDITLETIYEHATPRTLAAHLASVGTAPVAGQ</sequence>
<dbReference type="Pfam" id="PF00550">
    <property type="entry name" value="PP-binding"/>
    <property type="match status" value="1"/>
</dbReference>
<feature type="domain" description="Carrier" evidence="3">
    <location>
        <begin position="2"/>
        <end position="79"/>
    </location>
</feature>
<evidence type="ECO:0000256" key="1">
    <source>
        <dbReference type="ARBA" id="ARBA00022450"/>
    </source>
</evidence>
<comment type="caution">
    <text evidence="4">The sequence shown here is derived from an EMBL/GenBank/DDBJ whole genome shotgun (WGS) entry which is preliminary data.</text>
</comment>
<protein>
    <submittedName>
        <fullName evidence="4">Acyl carrier protein</fullName>
    </submittedName>
</protein>
<dbReference type="SMART" id="SM01294">
    <property type="entry name" value="PKS_PP_betabranch"/>
    <property type="match status" value="1"/>
</dbReference>
<accession>A0ABS5AST3</accession>
<dbReference type="Proteomes" id="UP001519363">
    <property type="component" value="Unassembled WGS sequence"/>
</dbReference>
<evidence type="ECO:0000313" key="5">
    <source>
        <dbReference type="Proteomes" id="UP001519363"/>
    </source>
</evidence>
<reference evidence="4 5" key="1">
    <citation type="submission" date="2021-03" db="EMBL/GenBank/DDBJ databases">
        <title>Sequencing the genomes of 1000 actinobacteria strains.</title>
        <authorList>
            <person name="Klenk H.-P."/>
        </authorList>
    </citation>
    <scope>NUCLEOTIDE SEQUENCE [LARGE SCALE GENOMIC DNA]</scope>
    <source>
        <strain evidence="4 5">DSM 44580</strain>
    </source>
</reference>
<evidence type="ECO:0000259" key="3">
    <source>
        <dbReference type="PROSITE" id="PS50075"/>
    </source>
</evidence>
<gene>
    <name evidence="4" type="ORF">JOF53_008329</name>
</gene>
<name>A0ABS5AST3_9PSEU</name>
<proteinExistence type="predicted"/>
<dbReference type="InterPro" id="IPR036736">
    <property type="entry name" value="ACP-like_sf"/>
</dbReference>
<keyword evidence="5" id="KW-1185">Reference proteome</keyword>
<evidence type="ECO:0000313" key="4">
    <source>
        <dbReference type="EMBL" id="MBP2479457.1"/>
    </source>
</evidence>
<keyword evidence="2" id="KW-0597">Phosphoprotein</keyword>
<dbReference type="EMBL" id="JAGIOO010000001">
    <property type="protein sequence ID" value="MBP2479457.1"/>
    <property type="molecule type" value="Genomic_DNA"/>
</dbReference>
<dbReference type="InterPro" id="IPR020806">
    <property type="entry name" value="PKS_PP-bd"/>
</dbReference>
<dbReference type="SUPFAM" id="SSF47336">
    <property type="entry name" value="ACP-like"/>
    <property type="match status" value="1"/>
</dbReference>
<dbReference type="SMART" id="SM00823">
    <property type="entry name" value="PKS_PP"/>
    <property type="match status" value="1"/>
</dbReference>
<dbReference type="PROSITE" id="PS50075">
    <property type="entry name" value="CARRIER"/>
    <property type="match status" value="1"/>
</dbReference>
<dbReference type="InterPro" id="IPR009081">
    <property type="entry name" value="PP-bd_ACP"/>
</dbReference>